<name>A0A8J9SQG1_PHATR</name>
<proteinExistence type="predicted"/>
<accession>A0A8J9SQG1</accession>
<gene>
    <name evidence="2" type="ORF">PTTT1_LOCUS32120</name>
</gene>
<feature type="chain" id="PRO_5035459171" description="Peptidylprolyl isomerase" evidence="1">
    <location>
        <begin position="19"/>
        <end position="169"/>
    </location>
</feature>
<dbReference type="AlphaFoldDB" id="A0A8J9SQG1"/>
<evidence type="ECO:0000256" key="1">
    <source>
        <dbReference type="SAM" id="SignalP"/>
    </source>
</evidence>
<reference evidence="2" key="1">
    <citation type="submission" date="2022-02" db="EMBL/GenBank/DDBJ databases">
        <authorList>
            <person name="Giguere J D."/>
        </authorList>
    </citation>
    <scope>NUCLEOTIDE SEQUENCE</scope>
    <source>
        <strain evidence="2">CCAP 1055/1</strain>
    </source>
</reference>
<feature type="signal peptide" evidence="1">
    <location>
        <begin position="1"/>
        <end position="18"/>
    </location>
</feature>
<evidence type="ECO:0000313" key="2">
    <source>
        <dbReference type="EMBL" id="CAG9286378.1"/>
    </source>
</evidence>
<protein>
    <recommendedName>
        <fullName evidence="3">Peptidylprolyl isomerase</fullName>
    </recommendedName>
</protein>
<dbReference type="EMBL" id="OU594963">
    <property type="protein sequence ID" value="CAG9286378.1"/>
    <property type="molecule type" value="Genomic_DNA"/>
</dbReference>
<evidence type="ECO:0008006" key="3">
    <source>
        <dbReference type="Google" id="ProtNLM"/>
    </source>
</evidence>
<dbReference type="Proteomes" id="UP000836788">
    <property type="component" value="Chromosome 22"/>
</dbReference>
<sequence length="169" mass="18726">MRVINPLLSLILLPIIKGWVPSGISSGTSFLQRQRAASCLRSIEVDSLLEMDVVVYSLQNDENKTERLGAVQEDGTLSPLSVWSVEPAFGVSLEFLVDEEDRFPGLTAEDVIVHRIVPQESLAYGSRQVGGGMGPSNPHGEESELLYYVDENIITNIELIVKPELEIFW</sequence>
<keyword evidence="1" id="KW-0732">Signal</keyword>
<organism evidence="2">
    <name type="scientific">Phaeodactylum tricornutum</name>
    <name type="common">Diatom</name>
    <dbReference type="NCBI Taxonomy" id="2850"/>
    <lineage>
        <taxon>Eukaryota</taxon>
        <taxon>Sar</taxon>
        <taxon>Stramenopiles</taxon>
        <taxon>Ochrophyta</taxon>
        <taxon>Bacillariophyta</taxon>
        <taxon>Bacillariophyceae</taxon>
        <taxon>Bacillariophycidae</taxon>
        <taxon>Naviculales</taxon>
        <taxon>Phaeodactylaceae</taxon>
        <taxon>Phaeodactylum</taxon>
    </lineage>
</organism>